<dbReference type="RefSeq" id="WP_064877382.1">
    <property type="nucleotide sequence ID" value="NZ_LZSX01000008.1"/>
</dbReference>
<dbReference type="GO" id="GO:0032259">
    <property type="term" value="P:methylation"/>
    <property type="evidence" value="ECO:0007669"/>
    <property type="project" value="UniProtKB-KW"/>
</dbReference>
<dbReference type="Pfam" id="PF04072">
    <property type="entry name" value="LCM"/>
    <property type="match status" value="1"/>
</dbReference>
<evidence type="ECO:0000256" key="3">
    <source>
        <dbReference type="ARBA" id="ARBA00022603"/>
    </source>
</evidence>
<dbReference type="InterPro" id="IPR007213">
    <property type="entry name" value="Ppm1/Ppm2/Tcmp"/>
</dbReference>
<evidence type="ECO:0000313" key="7">
    <source>
        <dbReference type="EMBL" id="OBB88567.1"/>
    </source>
</evidence>
<evidence type="ECO:0000256" key="6">
    <source>
        <dbReference type="RuleBase" id="RU362030"/>
    </source>
</evidence>
<keyword evidence="4" id="KW-0808">Transferase</keyword>
<accession>A0A1A0VZB7</accession>
<evidence type="ECO:0000256" key="2">
    <source>
        <dbReference type="ARBA" id="ARBA00008138"/>
    </source>
</evidence>
<dbReference type="PANTHER" id="PTHR43619">
    <property type="entry name" value="S-ADENOSYL-L-METHIONINE-DEPENDENT METHYLTRANSFERASE YKTD-RELATED"/>
    <property type="match status" value="1"/>
</dbReference>
<keyword evidence="3 6" id="KW-0489">Methyltransferase</keyword>
<dbReference type="Gene3D" id="3.40.50.150">
    <property type="entry name" value="Vaccinia Virus protein VP39"/>
    <property type="match status" value="1"/>
</dbReference>
<name>A0A1A0VZB7_9MYCO</name>
<dbReference type="EC" id="2.1.1.-" evidence="6"/>
<keyword evidence="5 6" id="KW-0949">S-adenosyl-L-methionine</keyword>
<comment type="similarity">
    <text evidence="2 6">Belongs to the UPF0677 family.</text>
</comment>
<dbReference type="EMBL" id="LZSX01000008">
    <property type="protein sequence ID" value="OBB88567.1"/>
    <property type="molecule type" value="Genomic_DNA"/>
</dbReference>
<organism evidence="7 8">
    <name type="scientific">Mycobacterium colombiense</name>
    <dbReference type="NCBI Taxonomy" id="339268"/>
    <lineage>
        <taxon>Bacteria</taxon>
        <taxon>Bacillati</taxon>
        <taxon>Actinomycetota</taxon>
        <taxon>Actinomycetes</taxon>
        <taxon>Mycobacteriales</taxon>
        <taxon>Mycobacteriaceae</taxon>
        <taxon>Mycobacterium</taxon>
        <taxon>Mycobacterium avium complex (MAC)</taxon>
    </lineage>
</organism>
<comment type="function">
    <text evidence="1 6">Exhibits S-adenosyl-L-methionine-dependent methyltransferase activity.</text>
</comment>
<evidence type="ECO:0000256" key="4">
    <source>
        <dbReference type="ARBA" id="ARBA00022679"/>
    </source>
</evidence>
<comment type="caution">
    <text evidence="7">The sequence shown here is derived from an EMBL/GenBank/DDBJ whole genome shotgun (WGS) entry which is preliminary data.</text>
</comment>
<evidence type="ECO:0000256" key="1">
    <source>
        <dbReference type="ARBA" id="ARBA00003907"/>
    </source>
</evidence>
<dbReference type="SUPFAM" id="SSF53335">
    <property type="entry name" value="S-adenosyl-L-methionine-dependent methyltransferases"/>
    <property type="match status" value="1"/>
</dbReference>
<dbReference type="GO" id="GO:0008168">
    <property type="term" value="F:methyltransferase activity"/>
    <property type="evidence" value="ECO:0007669"/>
    <property type="project" value="UniProtKB-UniRule"/>
</dbReference>
<protein>
    <recommendedName>
        <fullName evidence="6">S-adenosyl-L-methionine-dependent methyltransferase</fullName>
        <ecNumber evidence="6">2.1.1.-</ecNumber>
    </recommendedName>
</protein>
<proteinExistence type="inferred from homology"/>
<sequence>MPRTHDDSWDLKAGVGATATLVAAARAVASRQPDPVIRDPFAEVLVRAVGLKLFTQIVDGAIDFSDLGIDWMPDYVGVRTRTLDDFARDACRAGIRQAVLLAPGLDCRAYRLDWPPATAIFEIDQPQVIEWKRRVLTGLGWAPAEGHHCLGVDLRQDWSTALRQNGFDDTQPTVWIVEGLLIGCLPPEAHDQILDAITNLSASGSQLGADYVDTPRTDALGENLRKRHAVWNQLDPEIDLRSVIFAGQHTDAAGYLAERDWTTRSAEIANVFNAAGRPAPTADGLVELASFTRMLSGVRI</sequence>
<dbReference type="NCBIfam" id="TIGR00027">
    <property type="entry name" value="mthyl_TIGR00027"/>
    <property type="match status" value="1"/>
</dbReference>
<dbReference type="InterPro" id="IPR029063">
    <property type="entry name" value="SAM-dependent_MTases_sf"/>
</dbReference>
<dbReference type="PANTHER" id="PTHR43619:SF2">
    <property type="entry name" value="S-ADENOSYL-L-METHIONINE-DEPENDENT METHYLTRANSFERASES SUPERFAMILY PROTEIN"/>
    <property type="match status" value="1"/>
</dbReference>
<evidence type="ECO:0000313" key="8">
    <source>
        <dbReference type="Proteomes" id="UP000091914"/>
    </source>
</evidence>
<evidence type="ECO:0000256" key="5">
    <source>
        <dbReference type="ARBA" id="ARBA00022691"/>
    </source>
</evidence>
<dbReference type="InterPro" id="IPR011610">
    <property type="entry name" value="SAM_mthyl_Trfase_ML2640-like"/>
</dbReference>
<gene>
    <name evidence="7" type="ORF">A5760_24335</name>
</gene>
<dbReference type="Proteomes" id="UP000091914">
    <property type="component" value="Unassembled WGS sequence"/>
</dbReference>
<reference evidence="7 8" key="1">
    <citation type="submission" date="2016-06" db="EMBL/GenBank/DDBJ databases">
        <authorList>
            <person name="Kjaerup R.B."/>
            <person name="Dalgaard T.S."/>
            <person name="Juul-Madsen H.R."/>
        </authorList>
    </citation>
    <scope>NUCLEOTIDE SEQUENCE [LARGE SCALE GENOMIC DNA]</scope>
    <source>
        <strain evidence="7 8">852002-51834_SCH5396731</strain>
    </source>
</reference>
<dbReference type="AlphaFoldDB" id="A0A1A0VZB7"/>